<evidence type="ECO:0008006" key="3">
    <source>
        <dbReference type="Google" id="ProtNLM"/>
    </source>
</evidence>
<protein>
    <recommendedName>
        <fullName evidence="3">Endonuclease-reverse transcriptase</fullName>
    </recommendedName>
</protein>
<proteinExistence type="predicted"/>
<sequence>MREFPFPSLTHTPIQLNGEVVEEVNSFTYLGQVLNMNHKTNEEISRRCMAGWRAFNSIKEFLEKHGNPEDRALLFNSTAVPSMLYGSETWSLTKSEEHQLAVTERAMERRMLKITKLNHVRNEDIRQRTKVVDVVLESIKSKLRWAGHVARMKDDRWTKKVNDWYPRKHKRPVGRPPRRWNDLMRARLGPMWRRMAQDRMKWKAAVDRQIINS</sequence>
<accession>A0ABD6EDL1</accession>
<dbReference type="PANTHER" id="PTHR47027">
    <property type="entry name" value="REVERSE TRANSCRIPTASE DOMAIN-CONTAINING PROTEIN"/>
    <property type="match status" value="1"/>
</dbReference>
<evidence type="ECO:0000313" key="1">
    <source>
        <dbReference type="EMBL" id="MFH4977725.1"/>
    </source>
</evidence>
<evidence type="ECO:0000313" key="2">
    <source>
        <dbReference type="Proteomes" id="UP001608902"/>
    </source>
</evidence>
<organism evidence="1 2">
    <name type="scientific">Gnathostoma spinigerum</name>
    <dbReference type="NCBI Taxonomy" id="75299"/>
    <lineage>
        <taxon>Eukaryota</taxon>
        <taxon>Metazoa</taxon>
        <taxon>Ecdysozoa</taxon>
        <taxon>Nematoda</taxon>
        <taxon>Chromadorea</taxon>
        <taxon>Rhabditida</taxon>
        <taxon>Spirurina</taxon>
        <taxon>Gnathostomatomorpha</taxon>
        <taxon>Gnathostomatoidea</taxon>
        <taxon>Gnathostomatidae</taxon>
        <taxon>Gnathostoma</taxon>
    </lineage>
</organism>
<gene>
    <name evidence="1" type="ORF">AB6A40_004434</name>
</gene>
<dbReference type="EMBL" id="JBGFUD010002557">
    <property type="protein sequence ID" value="MFH4977725.1"/>
    <property type="molecule type" value="Genomic_DNA"/>
</dbReference>
<dbReference type="PANTHER" id="PTHR47027:SF20">
    <property type="entry name" value="REVERSE TRANSCRIPTASE-LIKE PROTEIN WITH RNA-DIRECTED DNA POLYMERASE DOMAIN"/>
    <property type="match status" value="1"/>
</dbReference>
<reference evidence="1 2" key="1">
    <citation type="submission" date="2024-08" db="EMBL/GenBank/DDBJ databases">
        <title>Gnathostoma spinigerum genome.</title>
        <authorList>
            <person name="Gonzalez-Bertolin B."/>
            <person name="Monzon S."/>
            <person name="Zaballos A."/>
            <person name="Jimenez P."/>
            <person name="Dekumyoy P."/>
            <person name="Varona S."/>
            <person name="Cuesta I."/>
            <person name="Sumanam S."/>
            <person name="Adisakwattana P."/>
            <person name="Gasser R.B."/>
            <person name="Hernandez-Gonzalez A."/>
            <person name="Young N.D."/>
            <person name="Perteguer M.J."/>
        </authorList>
    </citation>
    <scope>NUCLEOTIDE SEQUENCE [LARGE SCALE GENOMIC DNA]</scope>
    <source>
        <strain evidence="1">AL3</strain>
        <tissue evidence="1">Liver</tissue>
    </source>
</reference>
<comment type="caution">
    <text evidence="1">The sequence shown here is derived from an EMBL/GenBank/DDBJ whole genome shotgun (WGS) entry which is preliminary data.</text>
</comment>
<keyword evidence="2" id="KW-1185">Reference proteome</keyword>
<dbReference type="Proteomes" id="UP001608902">
    <property type="component" value="Unassembled WGS sequence"/>
</dbReference>
<name>A0ABD6EDL1_9BILA</name>
<dbReference type="AlphaFoldDB" id="A0ABD6EDL1"/>